<dbReference type="InterPro" id="IPR001878">
    <property type="entry name" value="Znf_CCHC"/>
</dbReference>
<dbReference type="InterPro" id="IPR036875">
    <property type="entry name" value="Znf_CCHC_sf"/>
</dbReference>
<reference evidence="4" key="1">
    <citation type="journal article" date="2023" name="G3 (Bethesda)">
        <title>Whole genome assembly and annotation of the endangered Caribbean coral Acropora cervicornis.</title>
        <authorList>
            <person name="Selwyn J.D."/>
            <person name="Vollmer S.V."/>
        </authorList>
    </citation>
    <scope>NUCLEOTIDE SEQUENCE</scope>
    <source>
        <strain evidence="4">K2</strain>
    </source>
</reference>
<feature type="region of interest" description="Disordered" evidence="2">
    <location>
        <begin position="605"/>
        <end position="631"/>
    </location>
</feature>
<dbReference type="PANTHER" id="PTHR37984:SF11">
    <property type="entry name" value="INTEGRASE CATALYTIC DOMAIN-CONTAINING PROTEIN"/>
    <property type="match status" value="1"/>
</dbReference>
<evidence type="ECO:0000259" key="3">
    <source>
        <dbReference type="PROSITE" id="PS50158"/>
    </source>
</evidence>
<evidence type="ECO:0000256" key="2">
    <source>
        <dbReference type="SAM" id="MobiDB-lite"/>
    </source>
</evidence>
<evidence type="ECO:0000313" key="4">
    <source>
        <dbReference type="EMBL" id="KAK2548046.1"/>
    </source>
</evidence>
<proteinExistence type="predicted"/>
<reference evidence="4" key="2">
    <citation type="journal article" date="2023" name="Science">
        <title>Genomic signatures of disease resistance in endangered staghorn corals.</title>
        <authorList>
            <person name="Vollmer S.V."/>
            <person name="Selwyn J.D."/>
            <person name="Despard B.A."/>
            <person name="Roesel C.L."/>
        </authorList>
    </citation>
    <scope>NUCLEOTIDE SEQUENCE</scope>
    <source>
        <strain evidence="4">K2</strain>
    </source>
</reference>
<dbReference type="Gene3D" id="4.10.60.10">
    <property type="entry name" value="Zinc finger, CCHC-type"/>
    <property type="match status" value="1"/>
</dbReference>
<dbReference type="GO" id="GO:0008270">
    <property type="term" value="F:zinc ion binding"/>
    <property type="evidence" value="ECO:0007669"/>
    <property type="project" value="UniProtKB-KW"/>
</dbReference>
<dbReference type="Proteomes" id="UP001249851">
    <property type="component" value="Unassembled WGS sequence"/>
</dbReference>
<dbReference type="InterPro" id="IPR021109">
    <property type="entry name" value="Peptidase_aspartic_dom_sf"/>
</dbReference>
<evidence type="ECO:0000313" key="5">
    <source>
        <dbReference type="Proteomes" id="UP001249851"/>
    </source>
</evidence>
<dbReference type="PROSITE" id="PS50158">
    <property type="entry name" value="ZF_CCHC"/>
    <property type="match status" value="1"/>
</dbReference>
<keyword evidence="5" id="KW-1185">Reference proteome</keyword>
<dbReference type="EMBL" id="JARQWQ010000158">
    <property type="protein sequence ID" value="KAK2548046.1"/>
    <property type="molecule type" value="Genomic_DNA"/>
</dbReference>
<dbReference type="AlphaFoldDB" id="A0AAD9PSE8"/>
<sequence length="660" mass="73910">MAVCLSGLTGPAAFDTVGEPATLWQRWRIWKDEFELFVTASGIDDPKQQRALLLHLAGPGVREIFRTIPEETKGDAKDYKKAMESLNDYFKLKKNIPKARQNFLGATPAPRERINNFVTRLSSLAEHCEYGEEKDNMTRDQVLTHIKDKNLKSKLYRSENLTLSKLLEVVSQYHDKDALILVQPEDQINRVQLAEKQTTSQMKFQGRCWNCNKIGHQAKDCRCSRDHVCESCGRLGHFAVCCRYQQEHASNTTHPTNHGRTRPLQARKEERREKVHAVTQQADGEDSRDDAFYVFTASTSECFETLELCINDKIVNVIVDSGASCNLMSEHVFHSLTGGKAPLAECDKHVYAYTHSKPLDLKGSCMLRVTVPQTKISAVAEFYIVPGQAATLLGRKTSETLAILKVGINVNNCNANIDHAQPPDKKAALRVQFPKIFEGLGKLKGYQLKLHQDDMTHISGKENSADALSRLPVGPAQDHDARESTEYACSIASEAVPAALTPQQVEQASAKDPTLQLSYGGYLSNTWHTDRKSMQTASGQHNTVILEKEIKILLNKSRDNKLSPNFEPLPYKVVEKKGNAVLIQDHEGNTRLRKAIHMKRFIQPDATEATEVHEGDQEEDTPTGRQLETTVLTPPTYVDKQLNLPPESSASPLFFKAHSC</sequence>
<dbReference type="PANTHER" id="PTHR37984">
    <property type="entry name" value="PROTEIN CBG26694"/>
    <property type="match status" value="1"/>
</dbReference>
<gene>
    <name evidence="4" type="ORF">P5673_031877</name>
</gene>
<name>A0AAD9PSE8_ACRCE</name>
<keyword evidence="1" id="KW-0862">Zinc</keyword>
<organism evidence="4 5">
    <name type="scientific">Acropora cervicornis</name>
    <name type="common">Staghorn coral</name>
    <dbReference type="NCBI Taxonomy" id="6130"/>
    <lineage>
        <taxon>Eukaryota</taxon>
        <taxon>Metazoa</taxon>
        <taxon>Cnidaria</taxon>
        <taxon>Anthozoa</taxon>
        <taxon>Hexacorallia</taxon>
        <taxon>Scleractinia</taxon>
        <taxon>Astrocoeniina</taxon>
        <taxon>Acroporidae</taxon>
        <taxon>Acropora</taxon>
    </lineage>
</organism>
<dbReference type="SUPFAM" id="SSF57756">
    <property type="entry name" value="Retrovirus zinc finger-like domains"/>
    <property type="match status" value="1"/>
</dbReference>
<evidence type="ECO:0000256" key="1">
    <source>
        <dbReference type="PROSITE-ProRule" id="PRU00047"/>
    </source>
</evidence>
<comment type="caution">
    <text evidence="4">The sequence shown here is derived from an EMBL/GenBank/DDBJ whole genome shotgun (WGS) entry which is preliminary data.</text>
</comment>
<dbReference type="GO" id="GO:0003676">
    <property type="term" value="F:nucleic acid binding"/>
    <property type="evidence" value="ECO:0007669"/>
    <property type="project" value="InterPro"/>
</dbReference>
<feature type="domain" description="CCHC-type" evidence="3">
    <location>
        <begin position="207"/>
        <end position="222"/>
    </location>
</feature>
<dbReference type="InterPro" id="IPR050951">
    <property type="entry name" value="Retrovirus_Pol_polyprotein"/>
</dbReference>
<accession>A0AAD9PSE8</accession>
<feature type="region of interest" description="Disordered" evidence="2">
    <location>
        <begin position="251"/>
        <end position="272"/>
    </location>
</feature>
<dbReference type="Gene3D" id="2.40.70.10">
    <property type="entry name" value="Acid Proteases"/>
    <property type="match status" value="1"/>
</dbReference>
<keyword evidence="1" id="KW-0863">Zinc-finger</keyword>
<dbReference type="Pfam" id="PF00098">
    <property type="entry name" value="zf-CCHC"/>
    <property type="match status" value="1"/>
</dbReference>
<keyword evidence="1" id="KW-0479">Metal-binding</keyword>
<dbReference type="SMART" id="SM00343">
    <property type="entry name" value="ZnF_C2HC"/>
    <property type="match status" value="2"/>
</dbReference>
<protein>
    <submittedName>
        <fullName evidence="4">Gag polyprotein</fullName>
    </submittedName>
</protein>